<evidence type="ECO:0000313" key="1">
    <source>
        <dbReference type="EMBL" id="THF81947.1"/>
    </source>
</evidence>
<organism evidence="1 2">
    <name type="scientific">Metabacillus sediminilitoris</name>
    <dbReference type="NCBI Taxonomy" id="2567941"/>
    <lineage>
        <taxon>Bacteria</taxon>
        <taxon>Bacillati</taxon>
        <taxon>Bacillota</taxon>
        <taxon>Bacilli</taxon>
        <taxon>Bacillales</taxon>
        <taxon>Bacillaceae</taxon>
        <taxon>Metabacillus</taxon>
    </lineage>
</organism>
<proteinExistence type="predicted"/>
<comment type="caution">
    <text evidence="1">The sequence shown here is derived from an EMBL/GenBank/DDBJ whole genome shotgun (WGS) entry which is preliminary data.</text>
</comment>
<dbReference type="OrthoDB" id="2886489at2"/>
<reference evidence="1 2" key="1">
    <citation type="submission" date="2019-04" db="EMBL/GenBank/DDBJ databases">
        <title>Bacillus sediminilitoris sp. nov., isolated from a tidal flat sediment on the East China Sea.</title>
        <authorList>
            <person name="Wei Y."/>
            <person name="Mao H."/>
            <person name="Fang J."/>
        </authorList>
    </citation>
    <scope>NUCLEOTIDE SEQUENCE [LARGE SCALE GENOMIC DNA]</scope>
    <source>
        <strain evidence="1 2">DSL-17</strain>
    </source>
</reference>
<evidence type="ECO:0000313" key="2">
    <source>
        <dbReference type="Proteomes" id="UP000310334"/>
    </source>
</evidence>
<sequence length="83" mass="9711">MKNLMYALIALGMLYLGLRQITLSGDQLQTVFAMSWLCLAIFVIGGNFAHYLYRPKKQVQAKQIQIYKNNLKNKRQYIKRRGN</sequence>
<dbReference type="RefSeq" id="WP_136352031.1">
    <property type="nucleotide sequence ID" value="NZ_CP046266.1"/>
</dbReference>
<name>A0A4S4C470_9BACI</name>
<protein>
    <submittedName>
        <fullName evidence="1">Uncharacterized protein</fullName>
    </submittedName>
</protein>
<dbReference type="Proteomes" id="UP000310334">
    <property type="component" value="Unassembled WGS sequence"/>
</dbReference>
<keyword evidence="2" id="KW-1185">Reference proteome</keyword>
<accession>A0A4S4C470</accession>
<dbReference type="AlphaFoldDB" id="A0A4S4C470"/>
<gene>
    <name evidence="1" type="ORF">E6W99_04680</name>
</gene>
<dbReference type="EMBL" id="SSNT01000003">
    <property type="protein sequence ID" value="THF81947.1"/>
    <property type="molecule type" value="Genomic_DNA"/>
</dbReference>